<dbReference type="GO" id="GO:0006508">
    <property type="term" value="P:proteolysis"/>
    <property type="evidence" value="ECO:0007669"/>
    <property type="project" value="UniProtKB-KW"/>
</dbReference>
<feature type="compositionally biased region" description="Basic and acidic residues" evidence="6">
    <location>
        <begin position="396"/>
        <end position="405"/>
    </location>
</feature>
<dbReference type="InterPro" id="IPR054613">
    <property type="entry name" value="Peptidase_S78_dom"/>
</dbReference>
<dbReference type="GO" id="GO:0008233">
    <property type="term" value="F:peptidase activity"/>
    <property type="evidence" value="ECO:0007669"/>
    <property type="project" value="UniProtKB-KW"/>
</dbReference>
<evidence type="ECO:0000256" key="3">
    <source>
        <dbReference type="ARBA" id="ARBA00022801"/>
    </source>
</evidence>
<dbReference type="EMBL" id="KR063280">
    <property type="protein sequence ID" value="AKL88300.1"/>
    <property type="molecule type" value="Genomic_DNA"/>
</dbReference>
<name>A0A0K0NKQ7_9CAUD</name>
<evidence type="ECO:0000256" key="6">
    <source>
        <dbReference type="SAM" id="MobiDB-lite"/>
    </source>
</evidence>
<dbReference type="RefSeq" id="YP_009273501.1">
    <property type="nucleotide sequence ID" value="NC_030906.1"/>
</dbReference>
<keyword evidence="5" id="KW-1273">Viral capsid maturation</keyword>
<dbReference type="Pfam" id="PF04586">
    <property type="entry name" value="Peptidase_S78"/>
    <property type="match status" value="1"/>
</dbReference>
<feature type="region of interest" description="Disordered" evidence="6">
    <location>
        <begin position="292"/>
        <end position="314"/>
    </location>
</feature>
<evidence type="ECO:0000256" key="1">
    <source>
        <dbReference type="ARBA" id="ARBA00022612"/>
    </source>
</evidence>
<evidence type="ECO:0000256" key="4">
    <source>
        <dbReference type="ARBA" id="ARBA00022950"/>
    </source>
</evidence>
<feature type="domain" description="Prohead serine protease" evidence="7">
    <location>
        <begin position="95"/>
        <end position="176"/>
    </location>
</feature>
<proteinExistence type="predicted"/>
<dbReference type="Proteomes" id="UP000203886">
    <property type="component" value="Segment"/>
</dbReference>
<protein>
    <recommendedName>
        <fullName evidence="7">Prohead serine protease domain-containing protein</fullName>
    </recommendedName>
</protein>
<feature type="compositionally biased region" description="Acidic residues" evidence="6">
    <location>
        <begin position="216"/>
        <end position="249"/>
    </location>
</feature>
<keyword evidence="1" id="KW-1188">Viral release from host cell</keyword>
<feature type="region of interest" description="Disordered" evidence="6">
    <location>
        <begin position="209"/>
        <end position="262"/>
    </location>
</feature>
<evidence type="ECO:0000259" key="7">
    <source>
        <dbReference type="Pfam" id="PF04586"/>
    </source>
</evidence>
<sequence>MQNLNYKAVPISDVGDGGTGVVEAIVSVTGLKDNVNDIILPGAFQKSLSKRTPKGVWHHNIQESVAKTTEIKELAPGDPKLPKTLPNGEPWPENAGGLLVKMAFNLGTSRGRDAYEDVKFFGTDQEWSIGYSVPTGGATIDKKTGTRLINSLDLFEYSPVLFGAMPNARTVSVKSAQEAHKVIVGLNTPEGLELKSFLDEIVADEVKAAKKKGKDEEDDPENADDETPDETDDPEVEDEEEVVEDDEEVDTAKKKRKGKKSMQIDATGLDMLDRAVKSLSSLYDHLVSEVKEAAEGDEPEESKEESLAGLVEAAGLDAHDDAAAFDTAYADGDAEGMEESANAVLDAVEVARDSDDADTAALKRVTSYISAAFTNVEPSDEEPAEEKQFQTKKKFSKNERDKDAAKGAAMPDGSFPIENEADLKNAIKACGRAKDKEAAKKHIKKRAKALGLEDLIPADWDESKAGGVLSLDRKSLFAEFGIEV</sequence>
<evidence type="ECO:0000256" key="5">
    <source>
        <dbReference type="ARBA" id="ARBA00023045"/>
    </source>
</evidence>
<evidence type="ECO:0000256" key="2">
    <source>
        <dbReference type="ARBA" id="ARBA00022670"/>
    </source>
</evidence>
<accession>A0A0K0NKQ7</accession>
<evidence type="ECO:0000313" key="8">
    <source>
        <dbReference type="EMBL" id="AKL88300.1"/>
    </source>
</evidence>
<dbReference type="GO" id="GO:0046797">
    <property type="term" value="P:viral procapsid maturation"/>
    <property type="evidence" value="ECO:0007669"/>
    <property type="project" value="UniProtKB-KW"/>
</dbReference>
<dbReference type="KEGG" id="vg:28801069"/>
<evidence type="ECO:0000313" key="9">
    <source>
        <dbReference type="Proteomes" id="UP000203886"/>
    </source>
</evidence>
<keyword evidence="3" id="KW-0378">Hydrolase</keyword>
<gene>
    <name evidence="8" type="ORF">GMA6_19</name>
</gene>
<keyword evidence="4" id="KW-0118">Viral capsid assembly</keyword>
<keyword evidence="9" id="KW-1185">Reference proteome</keyword>
<dbReference type="GeneID" id="28801069"/>
<dbReference type="OrthoDB" id="7308at10239"/>
<keyword evidence="2" id="KW-0645">Protease</keyword>
<feature type="region of interest" description="Disordered" evidence="6">
    <location>
        <begin position="374"/>
        <end position="417"/>
    </location>
</feature>
<organism evidence="8 9">
    <name type="scientific">Gordonia phage GMA6</name>
    <dbReference type="NCBI Taxonomy" id="1647285"/>
    <lineage>
        <taxon>Viruses</taxon>
        <taxon>Duplodnaviria</taxon>
        <taxon>Heunggongvirae</taxon>
        <taxon>Uroviricota</taxon>
        <taxon>Caudoviricetes</taxon>
        <taxon>Bendigovirus</taxon>
        <taxon>Bendigovirus GMA6</taxon>
    </lineage>
</organism>
<reference evidence="8 9" key="1">
    <citation type="journal article" date="2015" name="PLoS ONE">
        <title>Lysis to Kill: Evaluation of the Lytic Abilities, and Genomics of Nine Bacteriophages Infective for Gordonia spp. and Their Potential Use in Activated Sludge Foam Biocontrol.</title>
        <authorList>
            <person name="Dyson Z.A."/>
            <person name="Tucci J."/>
            <person name="Seviour R.J."/>
            <person name="Petrovski S."/>
        </authorList>
    </citation>
    <scope>NUCLEOTIDE SEQUENCE [LARGE SCALE GENOMIC DNA]</scope>
</reference>